<name>C7NTZ1_HALUD</name>
<protein>
    <submittedName>
        <fullName evidence="2">CopG domain protein DNA-binding domain protein</fullName>
    </submittedName>
</protein>
<dbReference type="GeneID" id="8384363"/>
<keyword evidence="2" id="KW-0238">DNA-binding</keyword>
<evidence type="ECO:0000313" key="2">
    <source>
        <dbReference type="EMBL" id="ACV12236.1"/>
    </source>
</evidence>
<dbReference type="InterPro" id="IPR002145">
    <property type="entry name" value="CopG"/>
</dbReference>
<dbReference type="GO" id="GO:0003677">
    <property type="term" value="F:DNA binding"/>
    <property type="evidence" value="ECO:0007669"/>
    <property type="project" value="UniProtKB-KW"/>
</dbReference>
<dbReference type="Proteomes" id="UP000002071">
    <property type="component" value="Chromosome"/>
</dbReference>
<dbReference type="EMBL" id="CP001687">
    <property type="protein sequence ID" value="ACV12236.1"/>
    <property type="molecule type" value="Genomic_DNA"/>
</dbReference>
<accession>C7NTZ1</accession>
<organism evidence="2 3">
    <name type="scientific">Halorhabdus utahensis (strain DSM 12940 / JCM 11049 / AX-2)</name>
    <dbReference type="NCBI Taxonomy" id="519442"/>
    <lineage>
        <taxon>Archaea</taxon>
        <taxon>Methanobacteriati</taxon>
        <taxon>Methanobacteriota</taxon>
        <taxon>Stenosarchaea group</taxon>
        <taxon>Halobacteria</taxon>
        <taxon>Halobacteriales</taxon>
        <taxon>Haloarculaceae</taxon>
        <taxon>Halorhabdus</taxon>
    </lineage>
</organism>
<dbReference type="RefSeq" id="WP_015789807.1">
    <property type="nucleotide sequence ID" value="NC_013158.1"/>
</dbReference>
<evidence type="ECO:0000313" key="3">
    <source>
        <dbReference type="Proteomes" id="UP000002071"/>
    </source>
</evidence>
<dbReference type="GO" id="GO:0006355">
    <property type="term" value="P:regulation of DNA-templated transcription"/>
    <property type="evidence" value="ECO:0007669"/>
    <property type="project" value="InterPro"/>
</dbReference>
<dbReference type="KEGG" id="hut:Huta_2069"/>
<dbReference type="AlphaFoldDB" id="C7NTZ1"/>
<feature type="domain" description="Ribbon-helix-helix protein CopG" evidence="1">
    <location>
        <begin position="4"/>
        <end position="39"/>
    </location>
</feature>
<proteinExistence type="predicted"/>
<dbReference type="Pfam" id="PF01402">
    <property type="entry name" value="RHH_1"/>
    <property type="match status" value="1"/>
</dbReference>
<evidence type="ECO:0000259" key="1">
    <source>
        <dbReference type="Pfam" id="PF01402"/>
    </source>
</evidence>
<dbReference type="eggNOG" id="arCOG09171">
    <property type="taxonomic scope" value="Archaea"/>
</dbReference>
<gene>
    <name evidence="2" type="ordered locus">Huta_2069</name>
</gene>
<dbReference type="HOGENOM" id="CLU_2839319_0_0_2"/>
<keyword evidence="3" id="KW-1185">Reference proteome</keyword>
<dbReference type="OrthoDB" id="375229at2157"/>
<sequence length="65" mass="7013">MTDRLTFQCQDSLAADVDEIADRTGLPESEVINRLVRLGLQDIDDIDDSVLFGTISGSTDGDPAD</sequence>
<reference evidence="2 3" key="1">
    <citation type="journal article" date="2009" name="Stand. Genomic Sci.">
        <title>Complete genome sequence of Halorhabdus utahensis type strain (AX-2).</title>
        <authorList>
            <person name="Anderson I."/>
            <person name="Tindall B.J."/>
            <person name="Pomrenke H."/>
            <person name="Goker M."/>
            <person name="Lapidus A."/>
            <person name="Nolan M."/>
            <person name="Copeland A."/>
            <person name="Glavina Del Rio T."/>
            <person name="Chen F."/>
            <person name="Tice H."/>
            <person name="Cheng J.F."/>
            <person name="Lucas S."/>
            <person name="Chertkov O."/>
            <person name="Bruce D."/>
            <person name="Brettin T."/>
            <person name="Detter J.C."/>
            <person name="Han C."/>
            <person name="Goodwin L."/>
            <person name="Land M."/>
            <person name="Hauser L."/>
            <person name="Chang Y.J."/>
            <person name="Jeffries C.D."/>
            <person name="Pitluck S."/>
            <person name="Pati A."/>
            <person name="Mavromatis K."/>
            <person name="Ivanova N."/>
            <person name="Ovchinnikova G."/>
            <person name="Chen A."/>
            <person name="Palaniappan K."/>
            <person name="Chain P."/>
            <person name="Rohde M."/>
            <person name="Bristow J."/>
            <person name="Eisen J.A."/>
            <person name="Markowitz V."/>
            <person name="Hugenholtz P."/>
            <person name="Kyrpides N.C."/>
            <person name="Klenk H.P."/>
        </authorList>
    </citation>
    <scope>NUCLEOTIDE SEQUENCE [LARGE SCALE GENOMIC DNA]</scope>
    <source>
        <strain evidence="3">DSM 12940 / JCM 11049 / AX-2</strain>
    </source>
</reference>